<dbReference type="Proteomes" id="UP000789366">
    <property type="component" value="Unassembled WGS sequence"/>
</dbReference>
<sequence length="365" mass="42236">MKGKLINKGQCPIKFYHILPNNLNECLFIVIISIGIHNHLPSPPTKTPYNIVKNLQKIIENEYDLDLIARKFLIRPMLKIYLQGKSLSSLHPSLNNQSQLNYLIKKNKKSKYSFSQDIIRVAHELLKQKELSNPYIRSVIKAYQCLFEKLFNTIEKNTKKQFKFQYIHRCGLGCIIADEHQGQALGLGQFLHSKYSYLSCEEHLKHIYKLCQIHFNHNFKETKELMYSITTLNTQDQILDTLTKIKEFNKLEAAAGLSLSFTKMKSDIWNQTPNNTNANESAHANINQDGQFLSLLTAIYRNDLTLLSTSSSITTSRSSSITTPMAQEQLDYLEWENKKLELQQKNLAILKEEIALREKLNNLKQ</sequence>
<organism evidence="1 2">
    <name type="scientific">Cetraspora pellucida</name>
    <dbReference type="NCBI Taxonomy" id="1433469"/>
    <lineage>
        <taxon>Eukaryota</taxon>
        <taxon>Fungi</taxon>
        <taxon>Fungi incertae sedis</taxon>
        <taxon>Mucoromycota</taxon>
        <taxon>Glomeromycotina</taxon>
        <taxon>Glomeromycetes</taxon>
        <taxon>Diversisporales</taxon>
        <taxon>Gigasporaceae</taxon>
        <taxon>Cetraspora</taxon>
    </lineage>
</organism>
<gene>
    <name evidence="1" type="ORF">SPELUC_LOCUS2115</name>
</gene>
<proteinExistence type="predicted"/>
<reference evidence="1" key="1">
    <citation type="submission" date="2021-06" db="EMBL/GenBank/DDBJ databases">
        <authorList>
            <person name="Kallberg Y."/>
            <person name="Tangrot J."/>
            <person name="Rosling A."/>
        </authorList>
    </citation>
    <scope>NUCLEOTIDE SEQUENCE</scope>
    <source>
        <strain evidence="1">28 12/20/2015</strain>
    </source>
</reference>
<evidence type="ECO:0000313" key="2">
    <source>
        <dbReference type="Proteomes" id="UP000789366"/>
    </source>
</evidence>
<protein>
    <submittedName>
        <fullName evidence="1">15892_t:CDS:1</fullName>
    </submittedName>
</protein>
<comment type="caution">
    <text evidence="1">The sequence shown here is derived from an EMBL/GenBank/DDBJ whole genome shotgun (WGS) entry which is preliminary data.</text>
</comment>
<name>A0ACA9KMR6_9GLOM</name>
<dbReference type="EMBL" id="CAJVPW010001308">
    <property type="protein sequence ID" value="CAG8480766.1"/>
    <property type="molecule type" value="Genomic_DNA"/>
</dbReference>
<evidence type="ECO:0000313" key="1">
    <source>
        <dbReference type="EMBL" id="CAG8480766.1"/>
    </source>
</evidence>
<accession>A0ACA9KMR6</accession>
<keyword evidence="2" id="KW-1185">Reference proteome</keyword>